<evidence type="ECO:0000256" key="2">
    <source>
        <dbReference type="SAM" id="SignalP"/>
    </source>
</evidence>
<keyword evidence="2" id="KW-0732">Signal</keyword>
<feature type="signal peptide" evidence="2">
    <location>
        <begin position="1"/>
        <end position="19"/>
    </location>
</feature>
<dbReference type="RefSeq" id="WP_133769766.1">
    <property type="nucleotide sequence ID" value="NZ_SNZR01000011.1"/>
</dbReference>
<evidence type="ECO:0000313" key="4">
    <source>
        <dbReference type="Proteomes" id="UP000295122"/>
    </source>
</evidence>
<dbReference type="InterPro" id="IPR005064">
    <property type="entry name" value="BUG"/>
</dbReference>
<accession>A0A4R7C8F5</accession>
<feature type="chain" id="PRO_5020353510" evidence="2">
    <location>
        <begin position="20"/>
        <end position="326"/>
    </location>
</feature>
<keyword evidence="3" id="KW-0675">Receptor</keyword>
<dbReference type="PANTHER" id="PTHR42928:SF5">
    <property type="entry name" value="BLR1237 PROTEIN"/>
    <property type="match status" value="1"/>
</dbReference>
<dbReference type="InterPro" id="IPR042100">
    <property type="entry name" value="Bug_dom1"/>
</dbReference>
<protein>
    <submittedName>
        <fullName evidence="3">Tripartite-type tricarboxylate transporter receptor subunit TctC</fullName>
    </submittedName>
</protein>
<gene>
    <name evidence="3" type="ORF">EV668_2205</name>
</gene>
<comment type="caution">
    <text evidence="3">The sequence shown here is derived from an EMBL/GenBank/DDBJ whole genome shotgun (WGS) entry which is preliminary data.</text>
</comment>
<comment type="similarity">
    <text evidence="1">Belongs to the UPF0065 (bug) family.</text>
</comment>
<dbReference type="AlphaFoldDB" id="A0A4R7C8F5"/>
<dbReference type="CDD" id="cd13578">
    <property type="entry name" value="PBP2_Bug27"/>
    <property type="match status" value="1"/>
</dbReference>
<dbReference type="Pfam" id="PF03401">
    <property type="entry name" value="TctC"/>
    <property type="match status" value="1"/>
</dbReference>
<dbReference type="Gene3D" id="3.40.190.10">
    <property type="entry name" value="Periplasmic binding protein-like II"/>
    <property type="match status" value="1"/>
</dbReference>
<dbReference type="EMBL" id="SNZR01000011">
    <property type="protein sequence ID" value="TDR94914.1"/>
    <property type="molecule type" value="Genomic_DNA"/>
</dbReference>
<keyword evidence="4" id="KW-1185">Reference proteome</keyword>
<dbReference type="SUPFAM" id="SSF53850">
    <property type="entry name" value="Periplasmic binding protein-like II"/>
    <property type="match status" value="1"/>
</dbReference>
<dbReference type="PANTHER" id="PTHR42928">
    <property type="entry name" value="TRICARBOXYLATE-BINDING PROTEIN"/>
    <property type="match status" value="1"/>
</dbReference>
<dbReference type="PIRSF" id="PIRSF017082">
    <property type="entry name" value="YflP"/>
    <property type="match status" value="1"/>
</dbReference>
<dbReference type="OrthoDB" id="7374807at2"/>
<organism evidence="3 4">
    <name type="scientific">Enterovirga rhinocerotis</name>
    <dbReference type="NCBI Taxonomy" id="1339210"/>
    <lineage>
        <taxon>Bacteria</taxon>
        <taxon>Pseudomonadati</taxon>
        <taxon>Pseudomonadota</taxon>
        <taxon>Alphaproteobacteria</taxon>
        <taxon>Hyphomicrobiales</taxon>
        <taxon>Methylobacteriaceae</taxon>
        <taxon>Enterovirga</taxon>
    </lineage>
</organism>
<name>A0A4R7C8F5_9HYPH</name>
<evidence type="ECO:0000313" key="3">
    <source>
        <dbReference type="EMBL" id="TDR94914.1"/>
    </source>
</evidence>
<dbReference type="Gene3D" id="3.40.190.150">
    <property type="entry name" value="Bordetella uptake gene, domain 1"/>
    <property type="match status" value="1"/>
</dbReference>
<sequence>MIRFAAMLLAAGLAVSPLAAGALEKAEWPSRIIRIIVPFGAGSTPDSAARLLADKLEPKLGQRVIVENKAGASGNLGTDAVAKAEPDGYTLGLSIVGPLAINPLLFPTMPYDPARDLTPISVLGGQPNVLVVNNDVPAKSVEDLLALLRRDPERYNFASIGNGSLSHLAMEAILIKAGAKVTHVPFPGSPAALTSLIRGDVQMAVLAAGNVMPHVEDGRIRALAVSLAERSPLIPSLPTLKESGIEGVEADAWVGLIGPAGLPEPIVARLVEAVKAAVADPDMAAKLRAQYIAPRGSTPAEFRALLADERARWEPVIRRNGIRMGQ</sequence>
<dbReference type="Proteomes" id="UP000295122">
    <property type="component" value="Unassembled WGS sequence"/>
</dbReference>
<proteinExistence type="inferred from homology"/>
<evidence type="ECO:0000256" key="1">
    <source>
        <dbReference type="ARBA" id="ARBA00006987"/>
    </source>
</evidence>
<reference evidence="3 4" key="1">
    <citation type="submission" date="2019-03" db="EMBL/GenBank/DDBJ databases">
        <title>Genomic Encyclopedia of Type Strains, Phase IV (KMG-IV): sequencing the most valuable type-strain genomes for metagenomic binning, comparative biology and taxonomic classification.</title>
        <authorList>
            <person name="Goeker M."/>
        </authorList>
    </citation>
    <scope>NUCLEOTIDE SEQUENCE [LARGE SCALE GENOMIC DNA]</scope>
    <source>
        <strain evidence="3 4">DSM 25903</strain>
    </source>
</reference>